<evidence type="ECO:0000256" key="9">
    <source>
        <dbReference type="ARBA" id="ARBA00023136"/>
    </source>
</evidence>
<feature type="transmembrane region" description="Helical" evidence="11">
    <location>
        <begin position="25"/>
        <end position="43"/>
    </location>
</feature>
<keyword evidence="5" id="KW-0997">Cell inner membrane</keyword>
<evidence type="ECO:0000256" key="5">
    <source>
        <dbReference type="ARBA" id="ARBA00022519"/>
    </source>
</evidence>
<keyword evidence="14" id="KW-1185">Reference proteome</keyword>
<accession>A0ABU1WDX6</accession>
<keyword evidence="6 11" id="KW-0812">Transmembrane</keyword>
<evidence type="ECO:0000313" key="14">
    <source>
        <dbReference type="Proteomes" id="UP001251524"/>
    </source>
</evidence>
<feature type="domain" description="TonB C-terminal" evidence="12">
    <location>
        <begin position="124"/>
        <end position="215"/>
    </location>
</feature>
<reference evidence="13 14" key="1">
    <citation type="submission" date="2023-07" db="EMBL/GenBank/DDBJ databases">
        <title>Sorghum-associated microbial communities from plants grown in Nebraska, USA.</title>
        <authorList>
            <person name="Schachtman D."/>
        </authorList>
    </citation>
    <scope>NUCLEOTIDE SEQUENCE [LARGE SCALE GENOMIC DNA]</scope>
    <source>
        <strain evidence="13 14">BE198</strain>
    </source>
</reference>
<comment type="subcellular location">
    <subcellularLocation>
        <location evidence="1">Cell inner membrane</location>
        <topology evidence="1">Single-pass membrane protein</topology>
        <orientation evidence="1">Periplasmic side</orientation>
    </subcellularLocation>
</comment>
<dbReference type="EMBL" id="JAVDVY010000003">
    <property type="protein sequence ID" value="MDR7135822.1"/>
    <property type="molecule type" value="Genomic_DNA"/>
</dbReference>
<protein>
    <submittedName>
        <fullName evidence="13">Protein TonB</fullName>
    </submittedName>
</protein>
<feature type="compositionally biased region" description="Pro residues" evidence="10">
    <location>
        <begin position="116"/>
        <end position="138"/>
    </location>
</feature>
<dbReference type="InterPro" id="IPR051045">
    <property type="entry name" value="TonB-dependent_transducer"/>
</dbReference>
<evidence type="ECO:0000256" key="4">
    <source>
        <dbReference type="ARBA" id="ARBA00022475"/>
    </source>
</evidence>
<keyword evidence="9 11" id="KW-0472">Membrane</keyword>
<dbReference type="PANTHER" id="PTHR33446:SF2">
    <property type="entry name" value="PROTEIN TONB"/>
    <property type="match status" value="1"/>
</dbReference>
<evidence type="ECO:0000256" key="8">
    <source>
        <dbReference type="ARBA" id="ARBA00022989"/>
    </source>
</evidence>
<evidence type="ECO:0000256" key="1">
    <source>
        <dbReference type="ARBA" id="ARBA00004383"/>
    </source>
</evidence>
<keyword evidence="7" id="KW-0653">Protein transport</keyword>
<sequence>MSVPTPAPTRRSFHLADWRPSKRSLLWVLLAFVAGLVLFALATSGGRKDEFYRADITPPTATGPGYAPLPTPLPAARDTASGLGKAPPAEKPSAERPRLVETAPPPIPPQVATAPTPVPASTPSSDPKPIPGKSPAPRYPSQALRRGEGGTVTVRAEIGADGVPNEVGVANSSGSRQLDRAAMDAVRRWHFTPATRQGEAVAGTVVVPITFDARR</sequence>
<evidence type="ECO:0000256" key="3">
    <source>
        <dbReference type="ARBA" id="ARBA00022448"/>
    </source>
</evidence>
<evidence type="ECO:0000256" key="7">
    <source>
        <dbReference type="ARBA" id="ARBA00022927"/>
    </source>
</evidence>
<proteinExistence type="inferred from homology"/>
<organism evidence="13 14">
    <name type="scientific">Lysobacter niastensis</name>
    <dbReference type="NCBI Taxonomy" id="380629"/>
    <lineage>
        <taxon>Bacteria</taxon>
        <taxon>Pseudomonadati</taxon>
        <taxon>Pseudomonadota</taxon>
        <taxon>Gammaproteobacteria</taxon>
        <taxon>Lysobacterales</taxon>
        <taxon>Lysobacteraceae</taxon>
        <taxon>Lysobacter</taxon>
    </lineage>
</organism>
<dbReference type="Proteomes" id="UP001251524">
    <property type="component" value="Unassembled WGS sequence"/>
</dbReference>
<keyword evidence="8 11" id="KW-1133">Transmembrane helix</keyword>
<feature type="compositionally biased region" description="Low complexity" evidence="10">
    <location>
        <begin position="57"/>
        <end position="66"/>
    </location>
</feature>
<dbReference type="InterPro" id="IPR006260">
    <property type="entry name" value="TonB/TolA_C"/>
</dbReference>
<evidence type="ECO:0000256" key="2">
    <source>
        <dbReference type="ARBA" id="ARBA00006555"/>
    </source>
</evidence>
<gene>
    <name evidence="13" type="ORF">J2X06_003040</name>
</gene>
<dbReference type="Pfam" id="PF03544">
    <property type="entry name" value="TonB_C"/>
    <property type="match status" value="1"/>
</dbReference>
<evidence type="ECO:0000256" key="6">
    <source>
        <dbReference type="ARBA" id="ARBA00022692"/>
    </source>
</evidence>
<comment type="caution">
    <text evidence="13">The sequence shown here is derived from an EMBL/GenBank/DDBJ whole genome shotgun (WGS) entry which is preliminary data.</text>
</comment>
<dbReference type="RefSeq" id="WP_310063823.1">
    <property type="nucleotide sequence ID" value="NZ_JAVDVY010000003.1"/>
</dbReference>
<dbReference type="InterPro" id="IPR037682">
    <property type="entry name" value="TonB_C"/>
</dbReference>
<evidence type="ECO:0000256" key="10">
    <source>
        <dbReference type="SAM" id="MobiDB-lite"/>
    </source>
</evidence>
<comment type="similarity">
    <text evidence="2">Belongs to the TonB family.</text>
</comment>
<evidence type="ECO:0000256" key="11">
    <source>
        <dbReference type="SAM" id="Phobius"/>
    </source>
</evidence>
<evidence type="ECO:0000259" key="12">
    <source>
        <dbReference type="PROSITE" id="PS52015"/>
    </source>
</evidence>
<evidence type="ECO:0000313" key="13">
    <source>
        <dbReference type="EMBL" id="MDR7135822.1"/>
    </source>
</evidence>
<dbReference type="PANTHER" id="PTHR33446">
    <property type="entry name" value="PROTEIN TONB-RELATED"/>
    <property type="match status" value="1"/>
</dbReference>
<dbReference type="NCBIfam" id="TIGR01352">
    <property type="entry name" value="tonB_Cterm"/>
    <property type="match status" value="1"/>
</dbReference>
<dbReference type="SUPFAM" id="SSF74653">
    <property type="entry name" value="TolA/TonB C-terminal domain"/>
    <property type="match status" value="1"/>
</dbReference>
<dbReference type="Gene3D" id="3.30.1150.10">
    <property type="match status" value="1"/>
</dbReference>
<keyword evidence="3" id="KW-0813">Transport</keyword>
<feature type="region of interest" description="Disordered" evidence="10">
    <location>
        <begin position="54"/>
        <end position="149"/>
    </location>
</feature>
<name>A0ABU1WDX6_9GAMM</name>
<keyword evidence="4" id="KW-1003">Cell membrane</keyword>
<dbReference type="PROSITE" id="PS52015">
    <property type="entry name" value="TONB_CTD"/>
    <property type="match status" value="1"/>
</dbReference>